<proteinExistence type="predicted"/>
<dbReference type="PANTHER" id="PTHR46796">
    <property type="entry name" value="HTH-TYPE TRANSCRIPTIONAL ACTIVATOR RHAS-RELATED"/>
    <property type="match status" value="1"/>
</dbReference>
<dbReference type="InterPro" id="IPR020449">
    <property type="entry name" value="Tscrpt_reg_AraC-type_HTH"/>
</dbReference>
<evidence type="ECO:0000259" key="4">
    <source>
        <dbReference type="PROSITE" id="PS01124"/>
    </source>
</evidence>
<accession>A0AAE3EHZ7</accession>
<dbReference type="PRINTS" id="PR00032">
    <property type="entry name" value="HTHARAC"/>
</dbReference>
<dbReference type="SUPFAM" id="SSF46689">
    <property type="entry name" value="Homeodomain-like"/>
    <property type="match status" value="1"/>
</dbReference>
<feature type="domain" description="HTH araC/xylS-type" evidence="4">
    <location>
        <begin position="241"/>
        <end position="309"/>
    </location>
</feature>
<protein>
    <submittedName>
        <fullName evidence="5">Helix-turn-helix transcriptional regulator</fullName>
    </submittedName>
</protein>
<evidence type="ECO:0000313" key="5">
    <source>
        <dbReference type="EMBL" id="MCD1655007.1"/>
    </source>
</evidence>
<gene>
    <name evidence="5" type="ORF">K7J14_09880</name>
</gene>
<dbReference type="EMBL" id="JAINWA010000003">
    <property type="protein sequence ID" value="MCD1655007.1"/>
    <property type="molecule type" value="Genomic_DNA"/>
</dbReference>
<dbReference type="AlphaFoldDB" id="A0AAE3EHZ7"/>
<dbReference type="Gene3D" id="1.10.10.60">
    <property type="entry name" value="Homeodomain-like"/>
    <property type="match status" value="1"/>
</dbReference>
<keyword evidence="6" id="KW-1185">Reference proteome</keyword>
<dbReference type="RefSeq" id="WP_230755729.1">
    <property type="nucleotide sequence ID" value="NZ_JAINWA010000003.1"/>
</dbReference>
<dbReference type="PANTHER" id="PTHR46796:SF6">
    <property type="entry name" value="ARAC SUBFAMILY"/>
    <property type="match status" value="1"/>
</dbReference>
<keyword evidence="2" id="KW-0238">DNA-binding</keyword>
<evidence type="ECO:0000256" key="1">
    <source>
        <dbReference type="ARBA" id="ARBA00023015"/>
    </source>
</evidence>
<name>A0AAE3EHZ7_9SPIR</name>
<comment type="caution">
    <text evidence="5">The sequence shown here is derived from an EMBL/GenBank/DDBJ whole genome shotgun (WGS) entry which is preliminary data.</text>
</comment>
<dbReference type="PROSITE" id="PS01124">
    <property type="entry name" value="HTH_ARAC_FAMILY_2"/>
    <property type="match status" value="1"/>
</dbReference>
<reference evidence="5" key="1">
    <citation type="submission" date="2021-08" db="EMBL/GenBank/DDBJ databases">
        <title>Comparative analyses of Brucepasteria parasyntrophica and Teretinema zuelzerae.</title>
        <authorList>
            <person name="Song Y."/>
            <person name="Brune A."/>
        </authorList>
    </citation>
    <scope>NUCLEOTIDE SEQUENCE</scope>
    <source>
        <strain evidence="5">DSM 1903</strain>
    </source>
</reference>
<sequence length="315" mass="35468">MNDALDQRALESVTTIGREFYKGAVFGIRTSDRPELLEDAYGQDVYQIILITEGSVILSDGDEKTALLPPQLACLSYANPMKKLEIAGAKGFSIFFIPKVINYGLFNSFPQAAGEGSGQDDALLAERLLIKPFKQGEISNPFHIAVNPALEERVTDMYRGLRDQFSLQPNEFWPCRGRSYFLELLMLLQNLYAFEGDTDLKLALPTGDELAEQAVRQMLLSYSDSRLKCSSLRGETGRFAFSARFRTAAGMPCKEYLKSIRLTVAANLMRNTMLPPTDIAERTGYADRARFERDFRKRFGKKPAEYRADFPNPYG</sequence>
<keyword evidence="3" id="KW-0804">Transcription</keyword>
<dbReference type="SMART" id="SM00342">
    <property type="entry name" value="HTH_ARAC"/>
    <property type="match status" value="1"/>
</dbReference>
<dbReference type="Proteomes" id="UP001198163">
    <property type="component" value="Unassembled WGS sequence"/>
</dbReference>
<dbReference type="InterPro" id="IPR009057">
    <property type="entry name" value="Homeodomain-like_sf"/>
</dbReference>
<evidence type="ECO:0000256" key="3">
    <source>
        <dbReference type="ARBA" id="ARBA00023163"/>
    </source>
</evidence>
<keyword evidence="1" id="KW-0805">Transcription regulation</keyword>
<evidence type="ECO:0000256" key="2">
    <source>
        <dbReference type="ARBA" id="ARBA00023125"/>
    </source>
</evidence>
<dbReference type="Pfam" id="PF12833">
    <property type="entry name" value="HTH_18"/>
    <property type="match status" value="1"/>
</dbReference>
<dbReference type="GO" id="GO:0003700">
    <property type="term" value="F:DNA-binding transcription factor activity"/>
    <property type="evidence" value="ECO:0007669"/>
    <property type="project" value="InterPro"/>
</dbReference>
<organism evidence="5 6">
    <name type="scientific">Teretinema zuelzerae</name>
    <dbReference type="NCBI Taxonomy" id="156"/>
    <lineage>
        <taxon>Bacteria</taxon>
        <taxon>Pseudomonadati</taxon>
        <taxon>Spirochaetota</taxon>
        <taxon>Spirochaetia</taxon>
        <taxon>Spirochaetales</taxon>
        <taxon>Treponemataceae</taxon>
        <taxon>Teretinema</taxon>
    </lineage>
</organism>
<dbReference type="InterPro" id="IPR050204">
    <property type="entry name" value="AraC_XylS_family_regulators"/>
</dbReference>
<evidence type="ECO:0000313" key="6">
    <source>
        <dbReference type="Proteomes" id="UP001198163"/>
    </source>
</evidence>
<dbReference type="GO" id="GO:0043565">
    <property type="term" value="F:sequence-specific DNA binding"/>
    <property type="evidence" value="ECO:0007669"/>
    <property type="project" value="InterPro"/>
</dbReference>
<dbReference type="InterPro" id="IPR018060">
    <property type="entry name" value="HTH_AraC"/>
</dbReference>